<evidence type="ECO:0000256" key="2">
    <source>
        <dbReference type="ARBA" id="ARBA00022679"/>
    </source>
</evidence>
<dbReference type="Pfam" id="PF13439">
    <property type="entry name" value="Glyco_transf_4"/>
    <property type="match status" value="1"/>
</dbReference>
<feature type="domain" description="Glycosyltransferase subfamily 4-like N-terminal" evidence="3">
    <location>
        <begin position="10"/>
        <end position="136"/>
    </location>
</feature>
<dbReference type="Pfam" id="PF13692">
    <property type="entry name" value="Glyco_trans_1_4"/>
    <property type="match status" value="1"/>
</dbReference>
<dbReference type="PANTHER" id="PTHR12526">
    <property type="entry name" value="GLYCOSYLTRANSFERASE"/>
    <property type="match status" value="1"/>
</dbReference>
<evidence type="ECO:0000256" key="1">
    <source>
        <dbReference type="ARBA" id="ARBA00022676"/>
    </source>
</evidence>
<dbReference type="InterPro" id="IPR028098">
    <property type="entry name" value="Glyco_trans_4-like_N"/>
</dbReference>
<dbReference type="Gene3D" id="3.40.50.2000">
    <property type="entry name" value="Glycogen Phosphorylase B"/>
    <property type="match status" value="2"/>
</dbReference>
<dbReference type="GO" id="GO:0016757">
    <property type="term" value="F:glycosyltransferase activity"/>
    <property type="evidence" value="ECO:0007669"/>
    <property type="project" value="UniProtKB-KW"/>
</dbReference>
<dbReference type="AlphaFoldDB" id="A0A6J4HTZ4"/>
<name>A0A6J4HTZ4_9ACTN</name>
<keyword evidence="1" id="KW-0328">Glycosyltransferase</keyword>
<accession>A0A6J4HTZ4</accession>
<dbReference type="PANTHER" id="PTHR12526:SF636">
    <property type="entry name" value="BLL3647 PROTEIN"/>
    <property type="match status" value="1"/>
</dbReference>
<proteinExistence type="predicted"/>
<sequence>MLLFYPGGSLEETLVETDVEVVHLGKRGRRELLRFVIRLVRAIRKRRPQIVYGFLPTPNLLLALTRPFHRCRLAFGLFGAARGPEPRVSARIERRLEPVLARLADVVIVKSAAGRDDALARGFPVRKVHVVPNGVDGSDLRFDPEARTAVRQSYGVAGPLIGIVARLDPIKDHETFLAAFGLVLKAQPSALALVVGTDPGGRAADLRAAAAAGGLADRVIILGPVTDVGAIYSACDVVVISSRSEAGPAVLLEALACGTACASTDVGHARSILGDDQLVAPVADPVGLAAAIQVALSLGSDDVARGARRTKVLQDYGAGCMVTQTMTALGLEPWPAHSIR</sequence>
<evidence type="ECO:0000313" key="4">
    <source>
        <dbReference type="EMBL" id="CAA9231025.1"/>
    </source>
</evidence>
<reference evidence="4" key="1">
    <citation type="submission" date="2020-02" db="EMBL/GenBank/DDBJ databases">
        <authorList>
            <person name="Meier V. D."/>
        </authorList>
    </citation>
    <scope>NUCLEOTIDE SEQUENCE</scope>
    <source>
        <strain evidence="4">AVDCRST_MAG76</strain>
    </source>
</reference>
<gene>
    <name evidence="4" type="ORF">AVDCRST_MAG76-1241</name>
</gene>
<dbReference type="SUPFAM" id="SSF53756">
    <property type="entry name" value="UDP-Glycosyltransferase/glycogen phosphorylase"/>
    <property type="match status" value="1"/>
</dbReference>
<protein>
    <recommendedName>
        <fullName evidence="3">Glycosyltransferase subfamily 4-like N-terminal domain-containing protein</fullName>
    </recommendedName>
</protein>
<organism evidence="4">
    <name type="scientific">uncultured Acidimicrobiales bacterium</name>
    <dbReference type="NCBI Taxonomy" id="310071"/>
    <lineage>
        <taxon>Bacteria</taxon>
        <taxon>Bacillati</taxon>
        <taxon>Actinomycetota</taxon>
        <taxon>Acidimicrobiia</taxon>
        <taxon>Acidimicrobiales</taxon>
        <taxon>environmental samples</taxon>
    </lineage>
</organism>
<evidence type="ECO:0000259" key="3">
    <source>
        <dbReference type="Pfam" id="PF13439"/>
    </source>
</evidence>
<dbReference type="EMBL" id="CADCSZ010000075">
    <property type="protein sequence ID" value="CAA9231025.1"/>
    <property type="molecule type" value="Genomic_DNA"/>
</dbReference>
<keyword evidence="2" id="KW-0808">Transferase</keyword>